<dbReference type="SUPFAM" id="SSF53850">
    <property type="entry name" value="Periplasmic binding protein-like II"/>
    <property type="match status" value="1"/>
</dbReference>
<dbReference type="PANTHER" id="PTHR30085:SF2">
    <property type="entry name" value="GLUTAMATE_ASPARTATE IMPORT SOLUTE-BINDING PROTEIN"/>
    <property type="match status" value="1"/>
</dbReference>
<reference evidence="6 7" key="1">
    <citation type="submission" date="2018-08" db="EMBL/GenBank/DDBJ databases">
        <title>Achromobacter xylosoxidans Genome sequencing and assembly.</title>
        <authorList>
            <person name="Wang R."/>
            <person name="Rensing C."/>
            <person name="Li Y."/>
        </authorList>
    </citation>
    <scope>NUCLEOTIDE SEQUENCE [LARGE SCALE GENOMIC DNA]</scope>
    <source>
        <strain evidence="6 7">GD003A</strain>
    </source>
</reference>
<dbReference type="GO" id="GO:0006865">
    <property type="term" value="P:amino acid transport"/>
    <property type="evidence" value="ECO:0007669"/>
    <property type="project" value="TreeGrafter"/>
</dbReference>
<dbReference type="SMART" id="SM00062">
    <property type="entry name" value="PBPb"/>
    <property type="match status" value="1"/>
</dbReference>
<accession>A0A424WDI4</accession>
<evidence type="ECO:0000313" key="6">
    <source>
        <dbReference type="EMBL" id="RPJ91306.1"/>
    </source>
</evidence>
<dbReference type="PANTHER" id="PTHR30085">
    <property type="entry name" value="AMINO ACID ABC TRANSPORTER PERMEASE"/>
    <property type="match status" value="1"/>
</dbReference>
<dbReference type="CDD" id="cd13688">
    <property type="entry name" value="PBP2_GltI_DEBP"/>
    <property type="match status" value="1"/>
</dbReference>
<proteinExistence type="inferred from homology"/>
<evidence type="ECO:0000256" key="2">
    <source>
        <dbReference type="ARBA" id="ARBA00022448"/>
    </source>
</evidence>
<dbReference type="Proteomes" id="UP000285324">
    <property type="component" value="Unassembled WGS sequence"/>
</dbReference>
<dbReference type="AlphaFoldDB" id="A0A424WDI4"/>
<comment type="similarity">
    <text evidence="1">Belongs to the bacterial solute-binding protein 3 family.</text>
</comment>
<keyword evidence="2" id="KW-0813">Transport</keyword>
<sequence length="303" mass="32086">MKALAAISVAAAFLGSAATAQAEGPSRLDKIKETGVITLGHPETSVPFAYLDGNQKPIGYTVEICQEVAQYVKAALKLPKLEVRYNPTTSATRIPLLANGTIDLECGNTTNNLERHKLVSFAPTTFVAQVVLVARKDGGVDPNNLESFRGKSIAAQAGGQTFRLISQLNAKGNLGITMAPTKDTAETILMVESGRAAGSANDDGIAYGAVASSKNPDAFVIGTKGLEMAPYGIMEPKDDPAFKKVVDDAVRDLIKTGKVAAIYDKYFNAPIPPKQINLKYPMSDALKRALANPTDSGDPKAYE</sequence>
<dbReference type="RefSeq" id="WP_059376395.1">
    <property type="nucleotide sequence ID" value="NZ_CP061008.1"/>
</dbReference>
<evidence type="ECO:0000259" key="5">
    <source>
        <dbReference type="SMART" id="SM00062"/>
    </source>
</evidence>
<evidence type="ECO:0000256" key="4">
    <source>
        <dbReference type="SAM" id="SignalP"/>
    </source>
</evidence>
<evidence type="ECO:0000313" key="7">
    <source>
        <dbReference type="Proteomes" id="UP000285324"/>
    </source>
</evidence>
<evidence type="ECO:0000256" key="1">
    <source>
        <dbReference type="ARBA" id="ARBA00010333"/>
    </source>
</evidence>
<gene>
    <name evidence="6" type="ORF">DY367_13345</name>
</gene>
<dbReference type="Pfam" id="PF00497">
    <property type="entry name" value="SBP_bac_3"/>
    <property type="match status" value="1"/>
</dbReference>
<protein>
    <submittedName>
        <fullName evidence="6">Amino acid ABC transporter substrate-binding protein</fullName>
    </submittedName>
</protein>
<dbReference type="GO" id="GO:0005576">
    <property type="term" value="C:extracellular region"/>
    <property type="evidence" value="ECO:0007669"/>
    <property type="project" value="TreeGrafter"/>
</dbReference>
<organism evidence="6 7">
    <name type="scientific">Alcaligenes xylosoxydans xylosoxydans</name>
    <name type="common">Achromobacter xylosoxidans</name>
    <dbReference type="NCBI Taxonomy" id="85698"/>
    <lineage>
        <taxon>Bacteria</taxon>
        <taxon>Pseudomonadati</taxon>
        <taxon>Pseudomonadota</taxon>
        <taxon>Betaproteobacteria</taxon>
        <taxon>Burkholderiales</taxon>
        <taxon>Alcaligenaceae</taxon>
        <taxon>Achromobacter</taxon>
    </lineage>
</organism>
<dbReference type="Gene3D" id="3.40.190.10">
    <property type="entry name" value="Periplasmic binding protein-like II"/>
    <property type="match status" value="2"/>
</dbReference>
<feature type="signal peptide" evidence="4">
    <location>
        <begin position="1"/>
        <end position="22"/>
    </location>
</feature>
<comment type="caution">
    <text evidence="6">The sequence shown here is derived from an EMBL/GenBank/DDBJ whole genome shotgun (WGS) entry which is preliminary data.</text>
</comment>
<feature type="domain" description="Solute-binding protein family 3/N-terminal" evidence="5">
    <location>
        <begin position="36"/>
        <end position="270"/>
    </location>
</feature>
<name>A0A424WDI4_ALCXX</name>
<dbReference type="InterPro" id="IPR001638">
    <property type="entry name" value="Solute-binding_3/MltF_N"/>
</dbReference>
<keyword evidence="3 4" id="KW-0732">Signal</keyword>
<evidence type="ECO:0000256" key="3">
    <source>
        <dbReference type="ARBA" id="ARBA00022729"/>
    </source>
</evidence>
<dbReference type="EMBL" id="QVXO01000017">
    <property type="protein sequence ID" value="RPJ91306.1"/>
    <property type="molecule type" value="Genomic_DNA"/>
</dbReference>
<dbReference type="InterPro" id="IPR051455">
    <property type="entry name" value="Bact_solute-bind_prot3"/>
</dbReference>
<feature type="chain" id="PRO_5019344006" evidence="4">
    <location>
        <begin position="23"/>
        <end position="303"/>
    </location>
</feature>
<dbReference type="OrthoDB" id="7240770at2"/>
<dbReference type="GO" id="GO:0030288">
    <property type="term" value="C:outer membrane-bounded periplasmic space"/>
    <property type="evidence" value="ECO:0007669"/>
    <property type="project" value="TreeGrafter"/>
</dbReference>